<feature type="domain" description="PPIase FKBP-type" evidence="11">
    <location>
        <begin position="6"/>
        <end position="95"/>
    </location>
</feature>
<accession>A0A2K5ATF2</accession>
<evidence type="ECO:0000256" key="8">
    <source>
        <dbReference type="PROSITE-ProRule" id="PRU00277"/>
    </source>
</evidence>
<keyword evidence="4" id="KW-0963">Cytoplasm</keyword>
<dbReference type="Pfam" id="PF00254">
    <property type="entry name" value="FKBP_C"/>
    <property type="match status" value="1"/>
</dbReference>
<comment type="catalytic activity">
    <reaction evidence="1 8 9">
        <text>[protein]-peptidylproline (omega=180) = [protein]-peptidylproline (omega=0)</text>
        <dbReference type="Rhea" id="RHEA:16237"/>
        <dbReference type="Rhea" id="RHEA-COMP:10747"/>
        <dbReference type="Rhea" id="RHEA-COMP:10748"/>
        <dbReference type="ChEBI" id="CHEBI:83833"/>
        <dbReference type="ChEBI" id="CHEBI:83834"/>
        <dbReference type="EC" id="5.2.1.8"/>
    </reaction>
</comment>
<dbReference type="GeneID" id="41595738"/>
<dbReference type="InterPro" id="IPR040825">
    <property type="entry name" value="FKBP26_C"/>
</dbReference>
<name>A0A2K5ATF2_9ARCH</name>
<reference evidence="13" key="1">
    <citation type="submission" date="2018-01" db="EMBL/GenBank/DDBJ databases">
        <authorList>
            <person name="Kerou L M."/>
        </authorList>
    </citation>
    <scope>NUCLEOTIDE SEQUENCE [LARGE SCALE GENOMIC DNA]</scope>
    <source>
        <strain evidence="13">SCU2</strain>
    </source>
</reference>
<evidence type="ECO:0000256" key="7">
    <source>
        <dbReference type="ARBA" id="ARBA00023235"/>
    </source>
</evidence>
<keyword evidence="13" id="KW-1185">Reference proteome</keyword>
<dbReference type="Gene3D" id="3.30.70.2210">
    <property type="match status" value="1"/>
</dbReference>
<keyword evidence="7 8" id="KW-0413">Isomerase</keyword>
<dbReference type="InterPro" id="IPR054016">
    <property type="entry name" value="FKBP26_IF"/>
</dbReference>
<feature type="region of interest" description="Disordered" evidence="10">
    <location>
        <begin position="231"/>
        <end position="299"/>
    </location>
</feature>
<dbReference type="PROSITE" id="PS50059">
    <property type="entry name" value="FKBP_PPIASE"/>
    <property type="match status" value="1"/>
</dbReference>
<dbReference type="Pfam" id="PF18046">
    <property type="entry name" value="FKBP26_C"/>
    <property type="match status" value="1"/>
</dbReference>
<keyword evidence="5 8" id="KW-0697">Rotamase</keyword>
<evidence type="ECO:0000256" key="9">
    <source>
        <dbReference type="RuleBase" id="RU003915"/>
    </source>
</evidence>
<dbReference type="SUPFAM" id="SSF54534">
    <property type="entry name" value="FKBP-like"/>
    <property type="match status" value="1"/>
</dbReference>
<dbReference type="EC" id="5.2.1.8" evidence="9"/>
<evidence type="ECO:0000313" key="12">
    <source>
        <dbReference type="EMBL" id="SPC34922.1"/>
    </source>
</evidence>
<dbReference type="PANTHER" id="PTHR47861">
    <property type="entry name" value="FKBP-TYPE PEPTIDYL-PROLYL CIS-TRANS ISOMERASE SLYD"/>
    <property type="match status" value="1"/>
</dbReference>
<proteinExistence type="inferred from homology"/>
<dbReference type="PANTHER" id="PTHR47861:SF3">
    <property type="entry name" value="FKBP-TYPE PEPTIDYL-PROLYL CIS-TRANS ISOMERASE SLYD"/>
    <property type="match status" value="1"/>
</dbReference>
<dbReference type="Gene3D" id="2.40.10.330">
    <property type="match status" value="1"/>
</dbReference>
<organism evidence="12 13">
    <name type="scientific">Candidatus Nitrosocaldus cavascurensis</name>
    <dbReference type="NCBI Taxonomy" id="2058097"/>
    <lineage>
        <taxon>Archaea</taxon>
        <taxon>Nitrososphaerota</taxon>
        <taxon>Nitrososphaeria</taxon>
        <taxon>Candidatus Nitrosocaldales</taxon>
        <taxon>Candidatus Nitrosocaldaceae</taxon>
        <taxon>Candidatus Nitrosocaldus</taxon>
    </lineage>
</organism>
<evidence type="ECO:0000313" key="13">
    <source>
        <dbReference type="Proteomes" id="UP000236248"/>
    </source>
</evidence>
<evidence type="ECO:0000256" key="4">
    <source>
        <dbReference type="ARBA" id="ARBA00022490"/>
    </source>
</evidence>
<feature type="compositionally biased region" description="Basic and acidic residues" evidence="10">
    <location>
        <begin position="231"/>
        <end position="245"/>
    </location>
</feature>
<dbReference type="RefSeq" id="WP_103286515.1">
    <property type="nucleotide sequence ID" value="NZ_LT981265.1"/>
</dbReference>
<evidence type="ECO:0000256" key="6">
    <source>
        <dbReference type="ARBA" id="ARBA00023186"/>
    </source>
</evidence>
<dbReference type="InterPro" id="IPR001179">
    <property type="entry name" value="PPIase_FKBP_dom"/>
</dbReference>
<gene>
    <name evidence="12" type="ORF">NCAV_1759</name>
</gene>
<evidence type="ECO:0000256" key="2">
    <source>
        <dbReference type="ARBA" id="ARBA00004496"/>
    </source>
</evidence>
<dbReference type="KEGG" id="ncv:NCAV_1759"/>
<keyword evidence="6" id="KW-0143">Chaperone</keyword>
<evidence type="ECO:0000256" key="1">
    <source>
        <dbReference type="ARBA" id="ARBA00000971"/>
    </source>
</evidence>
<evidence type="ECO:0000256" key="3">
    <source>
        <dbReference type="ARBA" id="ARBA00006577"/>
    </source>
</evidence>
<feature type="compositionally biased region" description="Basic and acidic residues" evidence="10">
    <location>
        <begin position="257"/>
        <end position="279"/>
    </location>
</feature>
<protein>
    <recommendedName>
        <fullName evidence="9">Peptidyl-prolyl cis-trans isomerase</fullName>
        <ecNumber evidence="9">5.2.1.8</ecNumber>
    </recommendedName>
</protein>
<dbReference type="GO" id="GO:0005737">
    <property type="term" value="C:cytoplasm"/>
    <property type="evidence" value="ECO:0007669"/>
    <property type="project" value="UniProtKB-SubCell"/>
</dbReference>
<sequence>MPFSKGSLLLVDYTARVKDTNEVIDTTSEEEAKKHNIHDPNKVYEPRLVSVGDGWVLKGFDEILLGANLNEEMTVEIPPEKAFGVRDPNKVRLIPLRKLGDKADQVNVGDVIEIDNRVGIIRSISSGRVQIDFNHRLAGRTIEYRFKVLKCLEDDMEKATALIRRRMPVDASKLGLSLNSGTMEIMVPKEYYMQEGLQIIKRAIANDIFRYVQSVKSIRFIEVYERAEEVKGKEGGGEGEREGEGKGAGTEVEAEVEAEKRVQEVERVEEKGKEEKIQEGQDVQPQPQAQVQAESKVQG</sequence>
<dbReference type="Pfam" id="PF22199">
    <property type="entry name" value="FKBP26_IF"/>
    <property type="match status" value="1"/>
</dbReference>
<comment type="similarity">
    <text evidence="3 9">Belongs to the FKBP-type PPIase family.</text>
</comment>
<evidence type="ECO:0000259" key="11">
    <source>
        <dbReference type="PROSITE" id="PS50059"/>
    </source>
</evidence>
<dbReference type="EMBL" id="LT981265">
    <property type="protein sequence ID" value="SPC34922.1"/>
    <property type="molecule type" value="Genomic_DNA"/>
</dbReference>
<dbReference type="Gene3D" id="3.10.50.40">
    <property type="match status" value="1"/>
</dbReference>
<dbReference type="InterPro" id="IPR046357">
    <property type="entry name" value="PPIase_dom_sf"/>
</dbReference>
<comment type="subcellular location">
    <subcellularLocation>
        <location evidence="2">Cytoplasm</location>
    </subcellularLocation>
</comment>
<dbReference type="GO" id="GO:0003755">
    <property type="term" value="F:peptidyl-prolyl cis-trans isomerase activity"/>
    <property type="evidence" value="ECO:0007669"/>
    <property type="project" value="UniProtKB-UniRule"/>
</dbReference>
<dbReference type="AlphaFoldDB" id="A0A2K5ATF2"/>
<evidence type="ECO:0000256" key="10">
    <source>
        <dbReference type="SAM" id="MobiDB-lite"/>
    </source>
</evidence>
<feature type="compositionally biased region" description="Low complexity" evidence="10">
    <location>
        <begin position="280"/>
        <end position="299"/>
    </location>
</feature>
<dbReference type="Proteomes" id="UP000236248">
    <property type="component" value="Chromosome NCAV"/>
</dbReference>
<dbReference type="InterPro" id="IPR048261">
    <property type="entry name" value="SlpA/SlyD-like_ins_sf"/>
</dbReference>
<evidence type="ECO:0000256" key="5">
    <source>
        <dbReference type="ARBA" id="ARBA00023110"/>
    </source>
</evidence>
<dbReference type="GO" id="GO:0042026">
    <property type="term" value="P:protein refolding"/>
    <property type="evidence" value="ECO:0007669"/>
    <property type="project" value="UniProtKB-ARBA"/>
</dbReference>